<organism evidence="1 2">
    <name type="scientific">Micromonospora avicenniae</name>
    <dbReference type="NCBI Taxonomy" id="1198245"/>
    <lineage>
        <taxon>Bacteria</taxon>
        <taxon>Bacillati</taxon>
        <taxon>Actinomycetota</taxon>
        <taxon>Actinomycetes</taxon>
        <taxon>Micromonosporales</taxon>
        <taxon>Micromonosporaceae</taxon>
        <taxon>Micromonospora</taxon>
    </lineage>
</organism>
<dbReference type="OrthoDB" id="4915395at2"/>
<evidence type="ECO:0000313" key="1">
    <source>
        <dbReference type="EMBL" id="SIR96014.1"/>
    </source>
</evidence>
<accession>A0A1N7F6T2</accession>
<dbReference type="RefSeq" id="WP_139338197.1">
    <property type="nucleotide sequence ID" value="NZ_FTNF01000031.1"/>
</dbReference>
<dbReference type="EMBL" id="FTNF01000031">
    <property type="protein sequence ID" value="SIR96014.1"/>
    <property type="molecule type" value="Genomic_DNA"/>
</dbReference>
<gene>
    <name evidence="1" type="ORF">SAMN05444858_13118</name>
</gene>
<reference evidence="1 2" key="1">
    <citation type="submission" date="2017-01" db="EMBL/GenBank/DDBJ databases">
        <authorList>
            <person name="Mah S.A."/>
            <person name="Swanson W.J."/>
            <person name="Moy G.W."/>
            <person name="Vacquier V.D."/>
        </authorList>
    </citation>
    <scope>NUCLEOTIDE SEQUENCE [LARGE SCALE GENOMIC DNA]</scope>
    <source>
        <strain evidence="1 2">DSM 45758</strain>
    </source>
</reference>
<dbReference type="Proteomes" id="UP000186004">
    <property type="component" value="Unassembled WGS sequence"/>
</dbReference>
<proteinExistence type="predicted"/>
<name>A0A1N7F6T2_9ACTN</name>
<dbReference type="AlphaFoldDB" id="A0A1N7F6T2"/>
<protein>
    <submittedName>
        <fullName evidence="1">Uncharacterized protein</fullName>
    </submittedName>
</protein>
<sequence>MSVFQERIQQARAGSDARENVRQIKRAVIDELRHTDPRVSIKNTDYFNNTYAPDLVLHWPTDGKSRYLYIRTDPDPRRLHEDVSYLGNEHPVLFSLEAVGRHPDSAASLDQVTASKDVLVTDPDGLEALVDTRRRHPVVQLASAAVLQGGRGLIGEEQGHRIAESFSEGFDAARRTEPELTARAAATIDDSFDTRSSKRLGQFLQAVWVGSGGLPTTFPGRTDLSSDLSDEGFRFLLELAEFDDAEFWRRVGRRLTVERLAQMDVDPASPNFQHLIKSNLDVLWVRICRVVKTGATLFDAPSRFSWTQESGNLALKGARFTAYVARKTEDMRVAADRGDSISGEDLIARAEQLNRGVEQVDLVGPTCSVLYASQGTDATHDAALHGIISTLGDARVRAATIKLPEGRTLRCDFETRTAAGKGPAIFPIGDLVPAALRVMEDLNENEVSELDELFGGWRSGPSQLTLGFSGSSDEAALFTFPELEAPEALDEGGPS</sequence>
<evidence type="ECO:0000313" key="2">
    <source>
        <dbReference type="Proteomes" id="UP000186004"/>
    </source>
</evidence>
<keyword evidence="2" id="KW-1185">Reference proteome</keyword>